<dbReference type="KEGG" id="seri:SERIO_v1c08120"/>
<keyword evidence="2" id="KW-1185">Reference proteome</keyword>
<name>A0A0H3XLI0_9MOLU</name>
<dbReference type="Proteomes" id="UP000035661">
    <property type="component" value="Chromosome"/>
</dbReference>
<accession>A0A0H3XLI0</accession>
<dbReference type="PATRIC" id="fig|743698.3.peg.818"/>
<protein>
    <submittedName>
        <fullName evidence="1">Uncharacterized protein</fullName>
    </submittedName>
</protein>
<dbReference type="STRING" id="315358.SERIO_v1c08120"/>
<proteinExistence type="predicted"/>
<organism evidence="1 2">
    <name type="scientific">Spiroplasma eriocheiris</name>
    <dbReference type="NCBI Taxonomy" id="315358"/>
    <lineage>
        <taxon>Bacteria</taxon>
        <taxon>Bacillati</taxon>
        <taxon>Mycoplasmatota</taxon>
        <taxon>Mollicutes</taxon>
        <taxon>Entomoplasmatales</taxon>
        <taxon>Spiroplasmataceae</taxon>
        <taxon>Spiroplasma</taxon>
    </lineage>
</organism>
<evidence type="ECO:0000313" key="1">
    <source>
        <dbReference type="EMBL" id="AKM54374.1"/>
    </source>
</evidence>
<dbReference type="AlphaFoldDB" id="A0A0H3XLI0"/>
<gene>
    <name evidence="1" type="ORF">SERIO_v1c08120</name>
</gene>
<reference evidence="1 2" key="1">
    <citation type="journal article" date="2015" name="Genome Biol. Evol.">
        <title>Found and Lost: The Fates of Horizontally Acquired Genes in Arthropod-Symbiotic Spiroplasma.</title>
        <authorList>
            <person name="Lo W.S."/>
            <person name="Gasparich G.E."/>
            <person name="Kuo C.H."/>
        </authorList>
    </citation>
    <scope>NUCLEOTIDE SEQUENCE [LARGE SCALE GENOMIC DNA]</scope>
    <source>
        <strain evidence="2">TDA-040725-5</strain>
    </source>
</reference>
<dbReference type="RefSeq" id="WP_047791583.1">
    <property type="nucleotide sequence ID" value="NZ_CP011856.1"/>
</dbReference>
<dbReference type="EMBL" id="CP011856">
    <property type="protein sequence ID" value="AKM54374.1"/>
    <property type="molecule type" value="Genomic_DNA"/>
</dbReference>
<sequence length="130" mass="15290">MATIENIYYQAKNHIKVNFNYYNNTKMNITDTITIPIVEDVSVFETAYQAITEYIFNHLVCEHDEKKEITTHHHDDQTNEIIFHVICTRCGAEADLRVPFNPEKSLKQEMEELIWFTPDEQPKVATILQD</sequence>
<evidence type="ECO:0000313" key="2">
    <source>
        <dbReference type="Proteomes" id="UP000035661"/>
    </source>
</evidence>
<reference evidence="2" key="2">
    <citation type="submission" date="2015-06" db="EMBL/GenBank/DDBJ databases">
        <title>Complete genome sequence of Spiroplasma eriocheiris TDA-040725-5 (DSM 21848).</title>
        <authorList>
            <person name="Lo W.-S."/>
            <person name="Kuo C.-H."/>
        </authorList>
    </citation>
    <scope>NUCLEOTIDE SEQUENCE [LARGE SCALE GENOMIC DNA]</scope>
    <source>
        <strain evidence="2">TDA-040725-5</strain>
    </source>
</reference>